<dbReference type="Proteomes" id="UP001487740">
    <property type="component" value="Unassembled WGS sequence"/>
</dbReference>
<name>A0AAW0SWQ7_SCYPA</name>
<keyword evidence="3" id="KW-1185">Reference proteome</keyword>
<sequence length="305" mass="33112">MFHVIRQSCFPATDKMCIIASRQHMATSKRNVQCPTQRHHNHKGRGHRSRQRPCRDPSLTAHVGFVEWLLIFITLGSAGSATLPGLHFLWHDTSVTHLADASTSVLPCHTVQMVVPRGEGLKVMLCAGDAALYISGEGPDNLVQAANPDLEILQKCSEISRLIAHPKLCTAVMCRPCSVWCTSLGQHAPCTFVASAQRTGGNCKEIVTRMSRLCNYDSHVALQLAVTLLPLPVCTYAVQLPFEPGLHFLQHDASVVHLANASTSVLLRHTAPDGGAPRRKCGMCWRGGVLLCRTGSTFAAAQVAD</sequence>
<evidence type="ECO:0000313" key="3">
    <source>
        <dbReference type="Proteomes" id="UP001487740"/>
    </source>
</evidence>
<accession>A0AAW0SWQ7</accession>
<feature type="compositionally biased region" description="Basic residues" evidence="1">
    <location>
        <begin position="37"/>
        <end position="52"/>
    </location>
</feature>
<comment type="caution">
    <text evidence="2">The sequence shown here is derived from an EMBL/GenBank/DDBJ whole genome shotgun (WGS) entry which is preliminary data.</text>
</comment>
<protein>
    <submittedName>
        <fullName evidence="2">Uncharacterized protein</fullName>
    </submittedName>
</protein>
<dbReference type="EMBL" id="JARAKH010000043">
    <property type="protein sequence ID" value="KAK8379176.1"/>
    <property type="molecule type" value="Genomic_DNA"/>
</dbReference>
<evidence type="ECO:0000256" key="1">
    <source>
        <dbReference type="SAM" id="MobiDB-lite"/>
    </source>
</evidence>
<organism evidence="2 3">
    <name type="scientific">Scylla paramamosain</name>
    <name type="common">Mud crab</name>
    <dbReference type="NCBI Taxonomy" id="85552"/>
    <lineage>
        <taxon>Eukaryota</taxon>
        <taxon>Metazoa</taxon>
        <taxon>Ecdysozoa</taxon>
        <taxon>Arthropoda</taxon>
        <taxon>Crustacea</taxon>
        <taxon>Multicrustacea</taxon>
        <taxon>Malacostraca</taxon>
        <taxon>Eumalacostraca</taxon>
        <taxon>Eucarida</taxon>
        <taxon>Decapoda</taxon>
        <taxon>Pleocyemata</taxon>
        <taxon>Brachyura</taxon>
        <taxon>Eubrachyura</taxon>
        <taxon>Portunoidea</taxon>
        <taxon>Portunidae</taxon>
        <taxon>Portuninae</taxon>
        <taxon>Scylla</taxon>
    </lineage>
</organism>
<gene>
    <name evidence="2" type="ORF">O3P69_019192</name>
</gene>
<reference evidence="2 3" key="1">
    <citation type="submission" date="2023-03" db="EMBL/GenBank/DDBJ databases">
        <title>High-quality genome of Scylla paramamosain provides insights in environmental adaptation.</title>
        <authorList>
            <person name="Zhang L."/>
        </authorList>
    </citation>
    <scope>NUCLEOTIDE SEQUENCE [LARGE SCALE GENOMIC DNA]</scope>
    <source>
        <strain evidence="2">LZ_2023a</strain>
        <tissue evidence="2">Muscle</tissue>
    </source>
</reference>
<feature type="region of interest" description="Disordered" evidence="1">
    <location>
        <begin position="29"/>
        <end position="55"/>
    </location>
</feature>
<proteinExistence type="predicted"/>
<evidence type="ECO:0000313" key="2">
    <source>
        <dbReference type="EMBL" id="KAK8379176.1"/>
    </source>
</evidence>
<dbReference type="AlphaFoldDB" id="A0AAW0SWQ7"/>